<dbReference type="GO" id="GO:0016301">
    <property type="term" value="F:kinase activity"/>
    <property type="evidence" value="ECO:0007669"/>
    <property type="project" value="UniProtKB-KW"/>
</dbReference>
<dbReference type="GO" id="GO:0008982">
    <property type="term" value="F:protein-N(PI)-phosphohistidine-sugar phosphotransferase activity"/>
    <property type="evidence" value="ECO:0007669"/>
    <property type="project" value="InterPro"/>
</dbReference>
<keyword evidence="3" id="KW-0963">Cytoplasm</keyword>
<keyword evidence="5" id="KW-0808">Transferase</keyword>
<evidence type="ECO:0000256" key="6">
    <source>
        <dbReference type="ARBA" id="ARBA00022683"/>
    </source>
</evidence>
<dbReference type="GO" id="GO:0005737">
    <property type="term" value="C:cytoplasm"/>
    <property type="evidence" value="ECO:0007669"/>
    <property type="project" value="UniProtKB-SubCell"/>
</dbReference>
<evidence type="ECO:0000256" key="3">
    <source>
        <dbReference type="ARBA" id="ARBA00022490"/>
    </source>
</evidence>
<evidence type="ECO:0000256" key="7">
    <source>
        <dbReference type="ARBA" id="ARBA00022777"/>
    </source>
</evidence>
<proteinExistence type="predicted"/>
<dbReference type="Gene3D" id="3.40.35.10">
    <property type="entry name" value="Phosphotransferase system, sorbose subfamily IIB component"/>
    <property type="match status" value="1"/>
</dbReference>
<dbReference type="Pfam" id="PF03830">
    <property type="entry name" value="PTSIIB_sorb"/>
    <property type="match status" value="1"/>
</dbReference>
<dbReference type="PATRIC" id="fig|1423769.4.peg.2576"/>
<dbReference type="InterPro" id="IPR004720">
    <property type="entry name" value="PTS_IIB_sorbose-sp"/>
</dbReference>
<name>A0A0R1R6P9_9LACO</name>
<reference evidence="9 10" key="1">
    <citation type="journal article" date="2015" name="Genome Announc.">
        <title>Expanding the biotechnology potential of lactobacilli through comparative genomics of 213 strains and associated genera.</title>
        <authorList>
            <person name="Sun Z."/>
            <person name="Harris H.M."/>
            <person name="McCann A."/>
            <person name="Guo C."/>
            <person name="Argimon S."/>
            <person name="Zhang W."/>
            <person name="Yang X."/>
            <person name="Jeffery I.B."/>
            <person name="Cooney J.C."/>
            <person name="Kagawa T.F."/>
            <person name="Liu W."/>
            <person name="Song Y."/>
            <person name="Salvetti E."/>
            <person name="Wrobel A."/>
            <person name="Rasinkangas P."/>
            <person name="Parkhill J."/>
            <person name="Rea M.C."/>
            <person name="O'Sullivan O."/>
            <person name="Ritari J."/>
            <person name="Douillard F.P."/>
            <person name="Paul Ross R."/>
            <person name="Yang R."/>
            <person name="Briner A.E."/>
            <person name="Felis G.E."/>
            <person name="de Vos W.M."/>
            <person name="Barrangou R."/>
            <person name="Klaenhammer T.R."/>
            <person name="Caufield P.W."/>
            <person name="Cui Y."/>
            <person name="Zhang H."/>
            <person name="O'Toole P.W."/>
        </authorList>
    </citation>
    <scope>NUCLEOTIDE SEQUENCE [LARGE SCALE GENOMIC DNA]</scope>
    <source>
        <strain evidence="9 10">DSM 13343</strain>
    </source>
</reference>
<keyword evidence="2" id="KW-0813">Transport</keyword>
<keyword evidence="4" id="KW-0762">Sugar transport</keyword>
<evidence type="ECO:0000313" key="10">
    <source>
        <dbReference type="Proteomes" id="UP000051790"/>
    </source>
</evidence>
<gene>
    <name evidence="9" type="ORF">FD01_GL002389</name>
</gene>
<evidence type="ECO:0000256" key="2">
    <source>
        <dbReference type="ARBA" id="ARBA00022448"/>
    </source>
</evidence>
<keyword evidence="6" id="KW-0598">Phosphotransferase system</keyword>
<evidence type="ECO:0000259" key="8">
    <source>
        <dbReference type="PROSITE" id="PS51101"/>
    </source>
</evidence>
<dbReference type="PROSITE" id="PS51101">
    <property type="entry name" value="PTS_EIIB_TYPE_4"/>
    <property type="match status" value="1"/>
</dbReference>
<evidence type="ECO:0000313" key="9">
    <source>
        <dbReference type="EMBL" id="KRL52444.1"/>
    </source>
</evidence>
<protein>
    <recommendedName>
        <fullName evidence="8">PTS EIIB type-4 domain-containing protein</fullName>
    </recommendedName>
</protein>
<organism evidence="9 10">
    <name type="scientific">Lacticaseibacillus manihotivorans DSM 13343 = JCM 12514</name>
    <dbReference type="NCBI Taxonomy" id="1423769"/>
    <lineage>
        <taxon>Bacteria</taxon>
        <taxon>Bacillati</taxon>
        <taxon>Bacillota</taxon>
        <taxon>Bacilli</taxon>
        <taxon>Lactobacillales</taxon>
        <taxon>Lactobacillaceae</taxon>
        <taxon>Lacticaseibacillus</taxon>
    </lineage>
</organism>
<accession>A0A0R1R6P9</accession>
<comment type="caution">
    <text evidence="9">The sequence shown here is derived from an EMBL/GenBank/DDBJ whole genome shotgun (WGS) entry which is preliminary data.</text>
</comment>
<evidence type="ECO:0000256" key="4">
    <source>
        <dbReference type="ARBA" id="ARBA00022597"/>
    </source>
</evidence>
<keyword evidence="7" id="KW-0418">Kinase</keyword>
<evidence type="ECO:0000256" key="1">
    <source>
        <dbReference type="ARBA" id="ARBA00004496"/>
    </source>
</evidence>
<dbReference type="GO" id="GO:0009401">
    <property type="term" value="P:phosphoenolpyruvate-dependent sugar phosphotransferase system"/>
    <property type="evidence" value="ECO:0007669"/>
    <property type="project" value="UniProtKB-KW"/>
</dbReference>
<dbReference type="EMBL" id="AZEU01000037">
    <property type="protein sequence ID" value="KRL52444.1"/>
    <property type="molecule type" value="Genomic_DNA"/>
</dbReference>
<dbReference type="Proteomes" id="UP000051790">
    <property type="component" value="Unassembled WGS sequence"/>
</dbReference>
<comment type="subcellular location">
    <subcellularLocation>
        <location evidence="1">Cytoplasm</location>
    </subcellularLocation>
</comment>
<feature type="domain" description="PTS EIIB type-4" evidence="8">
    <location>
        <begin position="1"/>
        <end position="77"/>
    </location>
</feature>
<evidence type="ECO:0000256" key="5">
    <source>
        <dbReference type="ARBA" id="ARBA00022679"/>
    </source>
</evidence>
<keyword evidence="10" id="KW-1185">Reference proteome</keyword>
<dbReference type="SUPFAM" id="SSF52728">
    <property type="entry name" value="PTS IIb component"/>
    <property type="match status" value="1"/>
</dbReference>
<dbReference type="AlphaFoldDB" id="A0A0R1R6P9"/>
<sequence>MLVVVESVADADKLIRGTGTHITSLNVGGTKPREGTKPYGKAVNLTEGEVETLKKLNNDGIDVFIQMVPGDRKEKIK</sequence>
<dbReference type="InterPro" id="IPR036667">
    <property type="entry name" value="PTS_IIB_sorbose-sp_sf"/>
</dbReference>